<evidence type="ECO:0000256" key="6">
    <source>
        <dbReference type="SAM" id="SignalP"/>
    </source>
</evidence>
<evidence type="ECO:0000256" key="3">
    <source>
        <dbReference type="ARBA" id="ARBA00012663"/>
    </source>
</evidence>
<dbReference type="SUPFAM" id="SSF51445">
    <property type="entry name" value="(Trans)glycosidases"/>
    <property type="match status" value="1"/>
</dbReference>
<dbReference type="Pfam" id="PF00933">
    <property type="entry name" value="Glyco_hydro_3"/>
    <property type="match status" value="1"/>
</dbReference>
<organism evidence="9 10">
    <name type="scientific">Tenacibaculum caenipelagi</name>
    <dbReference type="NCBI Taxonomy" id="1325435"/>
    <lineage>
        <taxon>Bacteria</taxon>
        <taxon>Pseudomonadati</taxon>
        <taxon>Bacteroidota</taxon>
        <taxon>Flavobacteriia</taxon>
        <taxon>Flavobacteriales</taxon>
        <taxon>Flavobacteriaceae</taxon>
        <taxon>Tenacibaculum</taxon>
    </lineage>
</organism>
<feature type="signal peptide" evidence="6">
    <location>
        <begin position="1"/>
        <end position="19"/>
    </location>
</feature>
<dbReference type="Gene3D" id="3.40.50.1700">
    <property type="entry name" value="Glycoside hydrolase family 3 C-terminal domain"/>
    <property type="match status" value="1"/>
</dbReference>
<name>A0A4V3D349_9FLAO</name>
<gene>
    <name evidence="9" type="ORF">DFQ07_1629</name>
</gene>
<dbReference type="Pfam" id="PF00144">
    <property type="entry name" value="Beta-lactamase"/>
    <property type="match status" value="1"/>
</dbReference>
<evidence type="ECO:0000256" key="5">
    <source>
        <dbReference type="ARBA" id="ARBA00023295"/>
    </source>
</evidence>
<comment type="catalytic activity">
    <reaction evidence="1">
        <text>Hydrolysis of terminal non-reducing N-acetyl-D-hexosamine residues in N-acetyl-beta-D-hexosaminides.</text>
        <dbReference type="EC" id="3.2.1.52"/>
    </reaction>
</comment>
<dbReference type="Proteomes" id="UP000295390">
    <property type="component" value="Unassembled WGS sequence"/>
</dbReference>
<dbReference type="OrthoDB" id="9805821at2"/>
<dbReference type="PRINTS" id="PR00133">
    <property type="entry name" value="GLHYDRLASE3"/>
</dbReference>
<keyword evidence="5" id="KW-0326">Glycosidase</keyword>
<dbReference type="InterPro" id="IPR036962">
    <property type="entry name" value="Glyco_hydro_3_N_sf"/>
</dbReference>
<dbReference type="InterPro" id="IPR001764">
    <property type="entry name" value="Glyco_hydro_3_N"/>
</dbReference>
<comment type="similarity">
    <text evidence="2">Belongs to the glycosyl hydrolase 3 family.</text>
</comment>
<dbReference type="InterPro" id="IPR036881">
    <property type="entry name" value="Glyco_hydro_3_C_sf"/>
</dbReference>
<protein>
    <recommendedName>
        <fullName evidence="3">beta-N-acetylhexosaminidase</fullName>
        <ecNumber evidence="3">3.2.1.52</ecNumber>
    </recommendedName>
</protein>
<dbReference type="SUPFAM" id="SSF56601">
    <property type="entry name" value="beta-lactamase/transpeptidase-like"/>
    <property type="match status" value="1"/>
</dbReference>
<evidence type="ECO:0000256" key="1">
    <source>
        <dbReference type="ARBA" id="ARBA00001231"/>
    </source>
</evidence>
<comment type="caution">
    <text evidence="9">The sequence shown here is derived from an EMBL/GenBank/DDBJ whole genome shotgun (WGS) entry which is preliminary data.</text>
</comment>
<keyword evidence="4 9" id="KW-0378">Hydrolase</keyword>
<dbReference type="GO" id="GO:0005975">
    <property type="term" value="P:carbohydrate metabolic process"/>
    <property type="evidence" value="ECO:0007669"/>
    <property type="project" value="InterPro"/>
</dbReference>
<evidence type="ECO:0000313" key="9">
    <source>
        <dbReference type="EMBL" id="TDQ27774.1"/>
    </source>
</evidence>
<dbReference type="InterPro" id="IPR012338">
    <property type="entry name" value="Beta-lactam/transpept-like"/>
</dbReference>
<evidence type="ECO:0000256" key="4">
    <source>
        <dbReference type="ARBA" id="ARBA00022801"/>
    </source>
</evidence>
<evidence type="ECO:0000259" key="8">
    <source>
        <dbReference type="Pfam" id="PF00933"/>
    </source>
</evidence>
<evidence type="ECO:0000313" key="10">
    <source>
        <dbReference type="Proteomes" id="UP000295390"/>
    </source>
</evidence>
<feature type="chain" id="PRO_5020851546" description="beta-N-acetylhexosaminidase" evidence="6">
    <location>
        <begin position="20"/>
        <end position="976"/>
    </location>
</feature>
<dbReference type="SUPFAM" id="SSF52279">
    <property type="entry name" value="Beta-D-glucan exohydrolase, C-terminal domain"/>
    <property type="match status" value="1"/>
</dbReference>
<dbReference type="InterPro" id="IPR001466">
    <property type="entry name" value="Beta-lactam-related"/>
</dbReference>
<sequence>MKKKALTLFALIFIQILQAQQVEVDPLLSKDYTRQNVWVDSIMKNMSIDEKIGQLFMIQAYSNKDKTHEDFISNMVTKYHVGNIIFMQGTPEKQVKLNNKYQKLAKVPLLIGFDGEWGLDMRLKNTYRFPWNMTLGAIQDDELLKETGKRIGEHCKRVGIHMNFAPVVDINTNPNNPIIGNRSFGENKENVTHKAKAFIKGMQGVGVLANAKHFPGHGDTETDSHQTLPTINFKEERLDSIELYPYKKLFNEGVASVMTAHLSIPALESNPKLPSSLSKNVVTNLLQHKLGFKGLIITDGLNMKGAANYSTSAEIDLAAILAGNDLLLIPQDVPGSITLIKKAIQEGKLTEERLNHSVKKILKAKYLVGLSKYQPVATEHISKDLNSPYDEVLYRKLIKNSITVIKNKEDILPIKNLQDKKVAYVSLGNDDGTQFYEMLKNYTKVDRISEKHLSVLLQKLQKYNLVVVGFHKSNKNPWKSYKFSNKDLVWLQEIARTKKVILDVFTSPYSLLQVQSFNNIEGIVVSYQNSRLSQELSAQALFGAFDLKGKLPVSIKDEFKVGDGLKIQGLGVLQYTIPEEAGVSSEKLSIIDKRIDTILSQKMSPGGQILVARNGKVIYNKSFGYHTLFKNRAVKNSDVYDLASLTKILASLPMIMKAEEERKISLFSNLGDVLPQFKDSNKDTLLLKEILSHYGRLRAWIPFYLDTKDEKTGKNSTKYYRKKRTPRFSIKVAKNLYLAKDYKDSIYKHIVDSEQRKKPGYKYSDLGYYIFKEILERKYKRPLNKLVDEQFYQSLGADRMTYLPLNKFDKSEIVPTEKDDYYRHQLVHGYVHDMGAAMLGGVGGHAGLFANANDVAKVMQMFLQDGSYGGKRYFEPETIHKFNKRYYEDKKVRRGLGFDKPQLNPDIKATCGCVSDESFGHSGFTGTYTWADPATGVVYVFLSNRTYPTMKNYGLVKSNIRTKIQQDIQEAILMAE</sequence>
<accession>A0A4V3D349</accession>
<dbReference type="Gene3D" id="3.40.710.10">
    <property type="entry name" value="DD-peptidase/beta-lactamase superfamily"/>
    <property type="match status" value="1"/>
</dbReference>
<dbReference type="RefSeq" id="WP_133535750.1">
    <property type="nucleotide sequence ID" value="NZ_SNYH01000003.1"/>
</dbReference>
<evidence type="ECO:0000256" key="2">
    <source>
        <dbReference type="ARBA" id="ARBA00005336"/>
    </source>
</evidence>
<feature type="domain" description="Beta-lactamase-related" evidence="7">
    <location>
        <begin position="595"/>
        <end position="949"/>
    </location>
</feature>
<reference evidence="9 10" key="1">
    <citation type="submission" date="2019-03" db="EMBL/GenBank/DDBJ databases">
        <title>Genomic Encyclopedia of Type Strains, Phase III (KMG-III): the genomes of soil and plant-associated and newly described type strains.</title>
        <authorList>
            <person name="Whitman W."/>
        </authorList>
    </citation>
    <scope>NUCLEOTIDE SEQUENCE [LARGE SCALE GENOMIC DNA]</scope>
    <source>
        <strain evidence="9 10">CECT 8283</strain>
    </source>
</reference>
<dbReference type="InterPro" id="IPR017853">
    <property type="entry name" value="GH"/>
</dbReference>
<dbReference type="Gene3D" id="3.20.20.300">
    <property type="entry name" value="Glycoside hydrolase, family 3, N-terminal domain"/>
    <property type="match status" value="1"/>
</dbReference>
<feature type="domain" description="Glycoside hydrolase family 3 N-terminal" evidence="8">
    <location>
        <begin position="48"/>
        <end position="363"/>
    </location>
</feature>
<dbReference type="InterPro" id="IPR050226">
    <property type="entry name" value="NagZ_Beta-hexosaminidase"/>
</dbReference>
<dbReference type="GO" id="GO:0004563">
    <property type="term" value="F:beta-N-acetylhexosaminidase activity"/>
    <property type="evidence" value="ECO:0007669"/>
    <property type="project" value="UniProtKB-EC"/>
</dbReference>
<keyword evidence="6" id="KW-0732">Signal</keyword>
<proteinExistence type="inferred from homology"/>
<dbReference type="PANTHER" id="PTHR30480:SF13">
    <property type="entry name" value="BETA-HEXOSAMINIDASE"/>
    <property type="match status" value="1"/>
</dbReference>
<dbReference type="AlphaFoldDB" id="A0A4V3D349"/>
<evidence type="ECO:0000259" key="7">
    <source>
        <dbReference type="Pfam" id="PF00144"/>
    </source>
</evidence>
<dbReference type="GO" id="GO:0009254">
    <property type="term" value="P:peptidoglycan turnover"/>
    <property type="evidence" value="ECO:0007669"/>
    <property type="project" value="TreeGrafter"/>
</dbReference>
<dbReference type="EMBL" id="SNYH01000003">
    <property type="protein sequence ID" value="TDQ27774.1"/>
    <property type="molecule type" value="Genomic_DNA"/>
</dbReference>
<dbReference type="EC" id="3.2.1.52" evidence="3"/>
<keyword evidence="10" id="KW-1185">Reference proteome</keyword>
<dbReference type="PANTHER" id="PTHR30480">
    <property type="entry name" value="BETA-HEXOSAMINIDASE-RELATED"/>
    <property type="match status" value="1"/>
</dbReference>